<name>A0A8S5NR73_9CAUD</name>
<keyword evidence="1" id="KW-0648">Protein biosynthesis</keyword>
<organism evidence="1">
    <name type="scientific">Podoviridae sp. ctdDI2</name>
    <dbReference type="NCBI Taxonomy" id="2826567"/>
    <lineage>
        <taxon>Viruses</taxon>
        <taxon>Duplodnaviria</taxon>
        <taxon>Heunggongvirae</taxon>
        <taxon>Uroviricota</taxon>
        <taxon>Caudoviricetes</taxon>
    </lineage>
</organism>
<proteinExistence type="predicted"/>
<reference evidence="1" key="1">
    <citation type="journal article" date="2021" name="Proc. Natl. Acad. Sci. U.S.A.">
        <title>A Catalog of Tens of Thousands of Viruses from Human Metagenomes Reveals Hidden Associations with Chronic Diseases.</title>
        <authorList>
            <person name="Tisza M.J."/>
            <person name="Buck C.B."/>
        </authorList>
    </citation>
    <scope>NUCLEOTIDE SEQUENCE</scope>
    <source>
        <strain evidence="1">CtdDI2</strain>
    </source>
</reference>
<evidence type="ECO:0000313" key="1">
    <source>
        <dbReference type="EMBL" id="DAD96802.1"/>
    </source>
</evidence>
<accession>A0A8S5NR73</accession>
<dbReference type="EMBL" id="BK015224">
    <property type="protein sequence ID" value="DAD96802.1"/>
    <property type="molecule type" value="Genomic_DNA"/>
</dbReference>
<sequence>MLAGELVKCQERCSLFSNTPGGARICANVIPAVKVGERQPHHTRMCQMGAYHCSALSVGDIRRGTVYGSGYNRAVQVQIPA</sequence>
<protein>
    <submittedName>
        <fullName evidence="1">Translation initiation factor-like protein</fullName>
    </submittedName>
</protein>
<keyword evidence="1" id="KW-0396">Initiation factor</keyword>